<keyword evidence="3" id="KW-0560">Oxidoreductase</keyword>
<proteinExistence type="predicted"/>
<dbReference type="EC" id="1.8.1.8" evidence="3"/>
<organism evidence="3 4">
    <name type="scientific">Pirellulimonas nuda</name>
    <dbReference type="NCBI Taxonomy" id="2528009"/>
    <lineage>
        <taxon>Bacteria</taxon>
        <taxon>Pseudomonadati</taxon>
        <taxon>Planctomycetota</taxon>
        <taxon>Planctomycetia</taxon>
        <taxon>Pirellulales</taxon>
        <taxon>Lacipirellulaceae</taxon>
        <taxon>Pirellulimonas</taxon>
    </lineage>
</organism>
<dbReference type="EMBL" id="CP036291">
    <property type="protein sequence ID" value="QDU90066.1"/>
    <property type="molecule type" value="Genomic_DNA"/>
</dbReference>
<evidence type="ECO:0000256" key="1">
    <source>
        <dbReference type="SAM" id="SignalP"/>
    </source>
</evidence>
<protein>
    <submittedName>
        <fullName evidence="3">Thiol:disulfide interchange protein DsbD</fullName>
        <ecNumber evidence="3">1.8.1.8</ecNumber>
    </submittedName>
</protein>
<dbReference type="AlphaFoldDB" id="A0A518DF31"/>
<dbReference type="RefSeq" id="WP_145287826.1">
    <property type="nucleotide sequence ID" value="NZ_CP036291.1"/>
</dbReference>
<feature type="signal peptide" evidence="1">
    <location>
        <begin position="1"/>
        <end position="20"/>
    </location>
</feature>
<dbReference type="GO" id="GO:0047134">
    <property type="term" value="F:protein-disulfide reductase [NAD(P)H] activity"/>
    <property type="evidence" value="ECO:0007669"/>
    <property type="project" value="UniProtKB-EC"/>
</dbReference>
<dbReference type="Gene3D" id="3.40.30.10">
    <property type="entry name" value="Glutaredoxin"/>
    <property type="match status" value="1"/>
</dbReference>
<feature type="chain" id="PRO_5022101791" evidence="1">
    <location>
        <begin position="21"/>
        <end position="175"/>
    </location>
</feature>
<gene>
    <name evidence="3" type="primary">dsbD_1</name>
    <name evidence="3" type="ORF">Pla175_34660</name>
</gene>
<evidence type="ECO:0000313" key="4">
    <source>
        <dbReference type="Proteomes" id="UP000317429"/>
    </source>
</evidence>
<dbReference type="OrthoDB" id="213802at2"/>
<dbReference type="Pfam" id="PF13098">
    <property type="entry name" value="Thioredoxin_2"/>
    <property type="match status" value="1"/>
</dbReference>
<accession>A0A518DF31</accession>
<evidence type="ECO:0000313" key="3">
    <source>
        <dbReference type="EMBL" id="QDU90066.1"/>
    </source>
</evidence>
<dbReference type="SUPFAM" id="SSF52833">
    <property type="entry name" value="Thioredoxin-like"/>
    <property type="match status" value="1"/>
</dbReference>
<sequence precursor="true">MPRWILCTLTLAVAPLAAQAQAPRLLPTVQPQATHAAIAPVGTTPAAPAPLFRHASIDAAWSATQQSGRPMLVYVTSDNCFYCKKMQIETLAQPQIARGVAAMTEPAIVNASQSPEMTKLLRVRAFPTTLVISSENRVIGKIEGFVEPTEFAERVWPVLRVAAETTTQQRRIAKQ</sequence>
<dbReference type="KEGG" id="pnd:Pla175_34660"/>
<dbReference type="InterPro" id="IPR012336">
    <property type="entry name" value="Thioredoxin-like_fold"/>
</dbReference>
<keyword evidence="1" id="KW-0732">Signal</keyword>
<reference evidence="3 4" key="1">
    <citation type="submission" date="2019-02" db="EMBL/GenBank/DDBJ databases">
        <title>Deep-cultivation of Planctomycetes and their phenomic and genomic characterization uncovers novel biology.</title>
        <authorList>
            <person name="Wiegand S."/>
            <person name="Jogler M."/>
            <person name="Boedeker C."/>
            <person name="Pinto D."/>
            <person name="Vollmers J."/>
            <person name="Rivas-Marin E."/>
            <person name="Kohn T."/>
            <person name="Peeters S.H."/>
            <person name="Heuer A."/>
            <person name="Rast P."/>
            <person name="Oberbeckmann S."/>
            <person name="Bunk B."/>
            <person name="Jeske O."/>
            <person name="Meyerdierks A."/>
            <person name="Storesund J.E."/>
            <person name="Kallscheuer N."/>
            <person name="Luecker S."/>
            <person name="Lage O.M."/>
            <person name="Pohl T."/>
            <person name="Merkel B.J."/>
            <person name="Hornburger P."/>
            <person name="Mueller R.-W."/>
            <person name="Bruemmer F."/>
            <person name="Labrenz M."/>
            <person name="Spormann A.M."/>
            <person name="Op den Camp H."/>
            <person name="Overmann J."/>
            <person name="Amann R."/>
            <person name="Jetten M.S.M."/>
            <person name="Mascher T."/>
            <person name="Medema M.H."/>
            <person name="Devos D.P."/>
            <person name="Kaster A.-K."/>
            <person name="Ovreas L."/>
            <person name="Rohde M."/>
            <person name="Galperin M.Y."/>
            <person name="Jogler C."/>
        </authorList>
    </citation>
    <scope>NUCLEOTIDE SEQUENCE [LARGE SCALE GENOMIC DNA]</scope>
    <source>
        <strain evidence="3 4">Pla175</strain>
    </source>
</reference>
<keyword evidence="4" id="KW-1185">Reference proteome</keyword>
<evidence type="ECO:0000259" key="2">
    <source>
        <dbReference type="Pfam" id="PF13098"/>
    </source>
</evidence>
<feature type="domain" description="Thioredoxin-like fold" evidence="2">
    <location>
        <begin position="65"/>
        <end position="153"/>
    </location>
</feature>
<dbReference type="InterPro" id="IPR036249">
    <property type="entry name" value="Thioredoxin-like_sf"/>
</dbReference>
<dbReference type="Proteomes" id="UP000317429">
    <property type="component" value="Chromosome"/>
</dbReference>
<name>A0A518DF31_9BACT</name>